<gene>
    <name evidence="4" type="ORF">J1836_019390</name>
</gene>
<proteinExistence type="predicted"/>
<keyword evidence="1 4" id="KW-0378">Hydrolase</keyword>
<keyword evidence="2" id="KW-0812">Transmembrane</keyword>
<keyword evidence="2" id="KW-1133">Transmembrane helix</keyword>
<feature type="transmembrane region" description="Helical" evidence="2">
    <location>
        <begin position="6"/>
        <end position="27"/>
    </location>
</feature>
<dbReference type="EMBL" id="CP072748">
    <property type="protein sequence ID" value="QTX10699.1"/>
    <property type="molecule type" value="Genomic_DNA"/>
</dbReference>
<dbReference type="SUPFAM" id="SSF53474">
    <property type="entry name" value="alpha/beta-Hydrolases"/>
    <property type="match status" value="1"/>
</dbReference>
<evidence type="ECO:0000313" key="4">
    <source>
        <dbReference type="EMBL" id="QTX10699.1"/>
    </source>
</evidence>
<dbReference type="InterPro" id="IPR050261">
    <property type="entry name" value="FrsA_esterase"/>
</dbReference>
<dbReference type="InterPro" id="IPR029058">
    <property type="entry name" value="AB_hydrolase_fold"/>
</dbReference>
<evidence type="ECO:0000256" key="2">
    <source>
        <dbReference type="SAM" id="Phobius"/>
    </source>
</evidence>
<dbReference type="GO" id="GO:0052689">
    <property type="term" value="F:carboxylic ester hydrolase activity"/>
    <property type="evidence" value="ECO:0007669"/>
    <property type="project" value="UniProtKB-ARBA"/>
</dbReference>
<evidence type="ECO:0000259" key="3">
    <source>
        <dbReference type="Pfam" id="PF12146"/>
    </source>
</evidence>
<dbReference type="InterPro" id="IPR022742">
    <property type="entry name" value="Hydrolase_4"/>
</dbReference>
<dbReference type="Gene3D" id="3.40.50.1820">
    <property type="entry name" value="alpha/beta hydrolase"/>
    <property type="match status" value="1"/>
</dbReference>
<keyword evidence="2" id="KW-0472">Membrane</keyword>
<dbReference type="AlphaFoldDB" id="A0A8B0SIS0"/>
<dbReference type="RefSeq" id="WP_242632691.1">
    <property type="nucleotide sequence ID" value="NZ_JAFMPM010000005.1"/>
</dbReference>
<reference evidence="4" key="1">
    <citation type="submission" date="2021-04" db="EMBL/GenBank/DDBJ databases">
        <title>Complete Genome and methylome analysis of Thiothrix fructosivorans ATCC 49748.</title>
        <authorList>
            <person name="Fomenkov A."/>
            <person name="Sun L."/>
            <person name="Vincze T."/>
            <person name="Grabovich M.Y."/>
            <person name="Roberts R.J."/>
        </authorList>
    </citation>
    <scope>NUCLEOTIDE SEQUENCE</scope>
    <source>
        <strain evidence="4">ATCC 49748</strain>
    </source>
</reference>
<sequence>MTLALLIIAGIIVAAIALFMLGIHWGFRAPRQVEKGTPQDLGFAFEQVWIPSVANKRLFGWFLPAGNATQTLVILHGWGSNAELMLPIAAPFRQAGLNVLLFDARNHGQSDTHSFSSLPRFAEDLDSALAWLHANHPTACEKLVLLGHSVGAGAVLLAASRRTDIAAVISVSAFAHPEWVMRRYLQTVHLPNILIRVINRYVQWVIGHRFAAIAPMHSVCRITCPILLVHGTADTVVPLKDAHAILAHCPRPHLSLLEVVDAGHASVDKIEEHAPALLAFLQEKADFKPSPHAPTPHTTTDYGA</sequence>
<dbReference type="PANTHER" id="PTHR22946">
    <property type="entry name" value="DIENELACTONE HYDROLASE DOMAIN-CONTAINING PROTEIN-RELATED"/>
    <property type="match status" value="1"/>
</dbReference>
<dbReference type="Pfam" id="PF12146">
    <property type="entry name" value="Hydrolase_4"/>
    <property type="match status" value="1"/>
</dbReference>
<evidence type="ECO:0000256" key="1">
    <source>
        <dbReference type="ARBA" id="ARBA00022801"/>
    </source>
</evidence>
<organism evidence="4">
    <name type="scientific">Thiothrix fructosivorans</name>
    <dbReference type="NCBI Taxonomy" id="111770"/>
    <lineage>
        <taxon>Bacteria</taxon>
        <taxon>Pseudomonadati</taxon>
        <taxon>Pseudomonadota</taxon>
        <taxon>Gammaproteobacteria</taxon>
        <taxon>Thiotrichales</taxon>
        <taxon>Thiotrichaceae</taxon>
        <taxon>Thiothrix</taxon>
    </lineage>
</organism>
<name>A0A8B0SIS0_9GAMM</name>
<accession>A0A8B0SIS0</accession>
<feature type="domain" description="Serine aminopeptidase S33" evidence="3">
    <location>
        <begin position="68"/>
        <end position="187"/>
    </location>
</feature>
<protein>
    <submittedName>
        <fullName evidence="4">Alpha/beta fold hydrolase</fullName>
    </submittedName>
</protein>
<dbReference type="PANTHER" id="PTHR22946:SF9">
    <property type="entry name" value="POLYKETIDE TRANSFERASE AF380"/>
    <property type="match status" value="1"/>
</dbReference>